<organism evidence="2 3">
    <name type="scientific">Arthrobacter mangrovi</name>
    <dbReference type="NCBI Taxonomy" id="2966350"/>
    <lineage>
        <taxon>Bacteria</taxon>
        <taxon>Bacillati</taxon>
        <taxon>Actinomycetota</taxon>
        <taxon>Actinomycetes</taxon>
        <taxon>Micrococcales</taxon>
        <taxon>Micrococcaceae</taxon>
        <taxon>Arthrobacter</taxon>
    </lineage>
</organism>
<dbReference type="EMBL" id="BRVS01000004">
    <property type="protein sequence ID" value="GLB66593.1"/>
    <property type="molecule type" value="Genomic_DNA"/>
</dbReference>
<feature type="transmembrane region" description="Helical" evidence="1">
    <location>
        <begin position="256"/>
        <end position="276"/>
    </location>
</feature>
<reference evidence="2 3" key="1">
    <citation type="journal article" date="2023" name="Int. J. Syst. Evol. Microbiol.">
        <title>Arthrobacter mangrovi sp. nov., an actinobacterium isolated from the rhizosphere of a mangrove.</title>
        <authorList>
            <person name="Hamada M."/>
            <person name="Saitou S."/>
            <person name="Enomoto N."/>
            <person name="Nanri K."/>
            <person name="Hidaka K."/>
            <person name="Miura T."/>
            <person name="Tamura T."/>
        </authorList>
    </citation>
    <scope>NUCLEOTIDE SEQUENCE [LARGE SCALE GENOMIC DNA]</scope>
    <source>
        <strain evidence="2 3">NBRC 112813</strain>
    </source>
</reference>
<feature type="transmembrane region" description="Helical" evidence="1">
    <location>
        <begin position="83"/>
        <end position="108"/>
    </location>
</feature>
<dbReference type="Proteomes" id="UP001209654">
    <property type="component" value="Unassembled WGS sequence"/>
</dbReference>
<keyword evidence="1" id="KW-0472">Membrane</keyword>
<accession>A0ABQ5MRK4</accession>
<comment type="caution">
    <text evidence="2">The sequence shown here is derived from an EMBL/GenBank/DDBJ whole genome shotgun (WGS) entry which is preliminary data.</text>
</comment>
<keyword evidence="1" id="KW-1133">Transmembrane helix</keyword>
<evidence type="ECO:0000313" key="3">
    <source>
        <dbReference type="Proteomes" id="UP001209654"/>
    </source>
</evidence>
<feature type="transmembrane region" description="Helical" evidence="1">
    <location>
        <begin position="205"/>
        <end position="224"/>
    </location>
</feature>
<evidence type="ECO:0000256" key="1">
    <source>
        <dbReference type="SAM" id="Phobius"/>
    </source>
</evidence>
<evidence type="ECO:0000313" key="2">
    <source>
        <dbReference type="EMBL" id="GLB66593.1"/>
    </source>
</evidence>
<gene>
    <name evidence="2" type="ORF">AHIS1636_10320</name>
</gene>
<feature type="transmembrane region" description="Helical" evidence="1">
    <location>
        <begin position="129"/>
        <end position="153"/>
    </location>
</feature>
<feature type="transmembrane region" description="Helical" evidence="1">
    <location>
        <begin position="173"/>
        <end position="198"/>
    </location>
</feature>
<name>A0ABQ5MRK4_9MICC</name>
<keyword evidence="1" id="KW-0812">Transmembrane</keyword>
<proteinExistence type="predicted"/>
<protein>
    <submittedName>
        <fullName evidence="2">ABC transporter permease</fullName>
    </submittedName>
</protein>
<keyword evidence="3" id="KW-1185">Reference proteome</keyword>
<feature type="transmembrane region" description="Helical" evidence="1">
    <location>
        <begin position="38"/>
        <end position="63"/>
    </location>
</feature>
<sequence>MSTATMNRPAARVSGKGVSFARALHSEWIKFTTLRSTWILLATTIAVSIGIGVLGAWGMGSGIEQLRADGQDPASVGLDPSMIHMMATGGLDFGQLIIGALGVLLIASEYSTGMIRSTMTAVPRRIPALAAKAVVVAVVAAIVGVVSSFATYFASQPVLSQYGLEYGLDVENLVQSILLSGVYLALVALMGLALGSLLRNSAGGIVTLVALLLVLPIVASMLQFDWVKDGVEPFLPSNAGRQLVALQIPEDALTQLQGGLVMAAWAAVLLAAAAVTTKTRDV</sequence>
<dbReference type="RefSeq" id="WP_264794739.1">
    <property type="nucleotide sequence ID" value="NZ_BRVS01000004.1"/>
</dbReference>